<dbReference type="Proteomes" id="UP000071644">
    <property type="component" value="Unassembled WGS sequence"/>
</dbReference>
<reference evidence="1 2" key="1">
    <citation type="journal article" date="2016" name="Front. Microbiol.">
        <title>Genomic Resource of Rice Seed Associated Bacteria.</title>
        <authorList>
            <person name="Midha S."/>
            <person name="Bansal K."/>
            <person name="Sharma S."/>
            <person name="Kumar N."/>
            <person name="Patil P.P."/>
            <person name="Chaudhry V."/>
            <person name="Patil P.B."/>
        </authorList>
    </citation>
    <scope>NUCLEOTIDE SEQUENCE [LARGE SCALE GENOMIC DNA]</scope>
    <source>
        <strain evidence="1 2">NS96</strain>
    </source>
</reference>
<evidence type="ECO:0000313" key="1">
    <source>
        <dbReference type="EMBL" id="KTT19099.1"/>
    </source>
</evidence>
<organism evidence="1 2">
    <name type="scientific">Pseudomonas parafulva</name>
    <dbReference type="NCBI Taxonomy" id="157782"/>
    <lineage>
        <taxon>Bacteria</taxon>
        <taxon>Pseudomonadati</taxon>
        <taxon>Pseudomonadota</taxon>
        <taxon>Gammaproteobacteria</taxon>
        <taxon>Pseudomonadales</taxon>
        <taxon>Pseudomonadaceae</taxon>
        <taxon>Pseudomonas</taxon>
    </lineage>
</organism>
<dbReference type="RefSeq" id="WP_153008551.1">
    <property type="nucleotide sequence ID" value="NZ_LDSN01000012.1"/>
</dbReference>
<proteinExistence type="predicted"/>
<dbReference type="AlphaFoldDB" id="A0AAJ0LLU7"/>
<protein>
    <submittedName>
        <fullName evidence="1">Uncharacterized protein</fullName>
    </submittedName>
</protein>
<evidence type="ECO:0000313" key="2">
    <source>
        <dbReference type="Proteomes" id="UP000071644"/>
    </source>
</evidence>
<dbReference type="EMBL" id="LDSN01000012">
    <property type="protein sequence ID" value="KTT19099.1"/>
    <property type="molecule type" value="Genomic_DNA"/>
</dbReference>
<comment type="caution">
    <text evidence="1">The sequence shown here is derived from an EMBL/GenBank/DDBJ whole genome shotgun (WGS) entry which is preliminary data.</text>
</comment>
<name>A0AAJ0LLU7_9PSED</name>
<gene>
    <name evidence="1" type="ORF">NS96R_05960</name>
</gene>
<accession>A0AAJ0LLU7</accession>
<sequence length="172" mass="18791">MPTENRSSNTAMVSDKLPPCADDVFKKGVSACLVGDVPKHAAETICRSLSAVTGWKIDWHYVGGRTHIKALAPAPQPHPDPIAWMVGTAFWWTKEEAERDAADTGLPILGLGPMLDSAEVERLRAELRVQDELLEDAYQRDIGTPLKRKIRTQRVALSASAEPSEPVAEAKP</sequence>